<evidence type="ECO:0000313" key="2">
    <source>
        <dbReference type="EMBL" id="KOX71131.1"/>
    </source>
</evidence>
<feature type="compositionally biased region" description="Acidic residues" evidence="1">
    <location>
        <begin position="165"/>
        <end position="180"/>
    </location>
</feature>
<dbReference type="AlphaFoldDB" id="A0A0N0BDZ3"/>
<accession>A0A0N0BDZ3</accession>
<organism evidence="2 3">
    <name type="scientific">Melipona quadrifasciata</name>
    <dbReference type="NCBI Taxonomy" id="166423"/>
    <lineage>
        <taxon>Eukaryota</taxon>
        <taxon>Metazoa</taxon>
        <taxon>Ecdysozoa</taxon>
        <taxon>Arthropoda</taxon>
        <taxon>Hexapoda</taxon>
        <taxon>Insecta</taxon>
        <taxon>Pterygota</taxon>
        <taxon>Neoptera</taxon>
        <taxon>Endopterygota</taxon>
        <taxon>Hymenoptera</taxon>
        <taxon>Apocrita</taxon>
        <taxon>Aculeata</taxon>
        <taxon>Apoidea</taxon>
        <taxon>Anthophila</taxon>
        <taxon>Apidae</taxon>
        <taxon>Melipona</taxon>
    </lineage>
</organism>
<evidence type="ECO:0000256" key="1">
    <source>
        <dbReference type="SAM" id="MobiDB-lite"/>
    </source>
</evidence>
<feature type="compositionally biased region" description="Basic and acidic residues" evidence="1">
    <location>
        <begin position="1"/>
        <end position="11"/>
    </location>
</feature>
<feature type="compositionally biased region" description="Low complexity" evidence="1">
    <location>
        <begin position="27"/>
        <end position="44"/>
    </location>
</feature>
<evidence type="ECO:0000313" key="3">
    <source>
        <dbReference type="Proteomes" id="UP000053105"/>
    </source>
</evidence>
<feature type="compositionally biased region" description="Polar residues" evidence="1">
    <location>
        <begin position="152"/>
        <end position="163"/>
    </location>
</feature>
<proteinExistence type="predicted"/>
<dbReference type="Proteomes" id="UP000053105">
    <property type="component" value="Unassembled WGS sequence"/>
</dbReference>
<reference evidence="2 3" key="1">
    <citation type="submission" date="2015-07" db="EMBL/GenBank/DDBJ databases">
        <title>The genome of Melipona quadrifasciata.</title>
        <authorList>
            <person name="Pan H."/>
            <person name="Kapheim K."/>
        </authorList>
    </citation>
    <scope>NUCLEOTIDE SEQUENCE [LARGE SCALE GENOMIC DNA]</scope>
    <source>
        <strain evidence="2">0111107301</strain>
        <tissue evidence="2">Whole body</tissue>
    </source>
</reference>
<feature type="region of interest" description="Disordered" evidence="1">
    <location>
        <begin position="152"/>
        <end position="180"/>
    </location>
</feature>
<sequence>MQFTDREEIKSDGGSASDQESRGIKMSNSNSSSSGNSDNASNSGARRDREQRPSRINNFPPGECICGRSNGLVICKACGFQKTGRVHYPCPVHHQFIINHTMDIGLTMYQNIMQKSDEDVEVVEKEKGENLMSKIIGFLRNIFYGFNNPKSNEGQASSLVRSNSQEEEWDYCDEDDCEDK</sequence>
<gene>
    <name evidence="2" type="ORF">WN51_04666</name>
</gene>
<feature type="region of interest" description="Disordered" evidence="1">
    <location>
        <begin position="1"/>
        <end position="60"/>
    </location>
</feature>
<protein>
    <submittedName>
        <fullName evidence="2">Uncharacterized protein</fullName>
    </submittedName>
</protein>
<name>A0A0N0BDZ3_9HYME</name>
<dbReference type="EMBL" id="KQ435847">
    <property type="protein sequence ID" value="KOX71131.1"/>
    <property type="molecule type" value="Genomic_DNA"/>
</dbReference>
<dbReference type="OrthoDB" id="7696184at2759"/>
<keyword evidence="3" id="KW-1185">Reference proteome</keyword>